<dbReference type="RefSeq" id="WP_197464776.1">
    <property type="nucleotide sequence ID" value="NZ_JBHUMB010000014.1"/>
</dbReference>
<organism evidence="1 2">
    <name type="scientific">Sphingobacterium populi</name>
    <dbReference type="NCBI Taxonomy" id="1812824"/>
    <lineage>
        <taxon>Bacteria</taxon>
        <taxon>Pseudomonadati</taxon>
        <taxon>Bacteroidota</taxon>
        <taxon>Sphingobacteriia</taxon>
        <taxon>Sphingobacteriales</taxon>
        <taxon>Sphingobacteriaceae</taxon>
        <taxon>Sphingobacterium</taxon>
    </lineage>
</organism>
<reference evidence="2" key="1">
    <citation type="journal article" date="2019" name="Int. J. Syst. Evol. Microbiol.">
        <title>The Global Catalogue of Microorganisms (GCM) 10K type strain sequencing project: providing services to taxonomists for standard genome sequencing and annotation.</title>
        <authorList>
            <consortium name="The Broad Institute Genomics Platform"/>
            <consortium name="The Broad Institute Genome Sequencing Center for Infectious Disease"/>
            <person name="Wu L."/>
            <person name="Ma J."/>
        </authorList>
    </citation>
    <scope>NUCLEOTIDE SEQUENCE [LARGE SCALE GENOMIC DNA]</scope>
    <source>
        <strain evidence="2">KCTC 42247</strain>
    </source>
</reference>
<dbReference type="Proteomes" id="UP001597418">
    <property type="component" value="Unassembled WGS sequence"/>
</dbReference>
<proteinExistence type="predicted"/>
<sequence length="75" mass="8961">MEKVFKAKLSLRKNIHSHPGWTEKGPSGFRMQEHAMKNSDRKMADFALEYFPNAIFKVYQVRTQEYIRYDGQKIH</sequence>
<accession>A0ABW5UGP2</accession>
<protein>
    <submittedName>
        <fullName evidence="1">Uncharacterized protein</fullName>
    </submittedName>
</protein>
<dbReference type="EMBL" id="JBHUMB010000014">
    <property type="protein sequence ID" value="MFD2744725.1"/>
    <property type="molecule type" value="Genomic_DNA"/>
</dbReference>
<evidence type="ECO:0000313" key="1">
    <source>
        <dbReference type="EMBL" id="MFD2744725.1"/>
    </source>
</evidence>
<name>A0ABW5UGP2_9SPHI</name>
<comment type="caution">
    <text evidence="1">The sequence shown here is derived from an EMBL/GenBank/DDBJ whole genome shotgun (WGS) entry which is preliminary data.</text>
</comment>
<keyword evidence="2" id="KW-1185">Reference proteome</keyword>
<gene>
    <name evidence="1" type="ORF">ACFSQ6_15105</name>
</gene>
<evidence type="ECO:0000313" key="2">
    <source>
        <dbReference type="Proteomes" id="UP001597418"/>
    </source>
</evidence>